<evidence type="ECO:0000256" key="3">
    <source>
        <dbReference type="ARBA" id="ARBA00004863"/>
    </source>
</evidence>
<comment type="catalytic activity">
    <reaction evidence="15">
        <text>all-trans-decaprenyl diphosphate + 4-hydroxybenzoate = 4-hydroxy-3-(all-trans-decaprenyl)benzoate + diphosphate</text>
        <dbReference type="Rhea" id="RHEA:44564"/>
        <dbReference type="ChEBI" id="CHEBI:17879"/>
        <dbReference type="ChEBI" id="CHEBI:33019"/>
        <dbReference type="ChEBI" id="CHEBI:60721"/>
        <dbReference type="ChEBI" id="CHEBI:84503"/>
        <dbReference type="EC" id="2.5.1.39"/>
    </reaction>
    <physiologicalReaction direction="left-to-right" evidence="15">
        <dbReference type="Rhea" id="RHEA:44565"/>
    </physiologicalReaction>
</comment>
<feature type="region of interest" description="Disordered" evidence="16">
    <location>
        <begin position="25"/>
        <end position="51"/>
    </location>
</feature>
<reference evidence="18" key="2">
    <citation type="submission" date="2025-08" db="UniProtKB">
        <authorList>
            <consortium name="Ensembl"/>
        </authorList>
    </citation>
    <scope>IDENTIFICATION</scope>
    <source>
        <strain evidence="18">breed Abyssinian</strain>
    </source>
</reference>
<dbReference type="Gene3D" id="1.10.357.140">
    <property type="entry name" value="UbiA prenyltransferase"/>
    <property type="match status" value="1"/>
</dbReference>
<evidence type="ECO:0000256" key="13">
    <source>
        <dbReference type="ARBA" id="ARBA00034524"/>
    </source>
</evidence>
<organism evidence="18 19">
    <name type="scientific">Felis catus</name>
    <name type="common">Cat</name>
    <name type="synonym">Felis silvestris catus</name>
    <dbReference type="NCBI Taxonomy" id="9685"/>
    <lineage>
        <taxon>Eukaryota</taxon>
        <taxon>Metazoa</taxon>
        <taxon>Chordata</taxon>
        <taxon>Craniata</taxon>
        <taxon>Vertebrata</taxon>
        <taxon>Euteleostomi</taxon>
        <taxon>Mammalia</taxon>
        <taxon>Eutheria</taxon>
        <taxon>Laurasiatheria</taxon>
        <taxon>Carnivora</taxon>
        <taxon>Feliformia</taxon>
        <taxon>Felidae</taxon>
        <taxon>Felinae</taxon>
        <taxon>Felis</taxon>
    </lineage>
</organism>
<dbReference type="InterPro" id="IPR044878">
    <property type="entry name" value="UbiA_sf"/>
</dbReference>
<dbReference type="Pfam" id="PF01040">
    <property type="entry name" value="UbiA"/>
    <property type="match status" value="1"/>
</dbReference>
<feature type="transmembrane region" description="Helical" evidence="17">
    <location>
        <begin position="153"/>
        <end position="175"/>
    </location>
</feature>
<evidence type="ECO:0000256" key="2">
    <source>
        <dbReference type="ARBA" id="ARBA00004749"/>
    </source>
</evidence>
<keyword evidence="7" id="KW-0637">Prenyltransferase</keyword>
<dbReference type="InterPro" id="IPR026046">
    <property type="entry name" value="UBIAD1"/>
</dbReference>
<feature type="transmembrane region" description="Helical" evidence="17">
    <location>
        <begin position="337"/>
        <end position="364"/>
    </location>
</feature>
<evidence type="ECO:0000256" key="12">
    <source>
        <dbReference type="ARBA" id="ARBA00023136"/>
    </source>
</evidence>
<dbReference type="GeneTree" id="ENSGT00390000012439"/>
<keyword evidence="8" id="KW-0808">Transferase</keyword>
<comment type="pathway">
    <text evidence="2">Cofactor biosynthesis; ubiquinone biosynthesis.</text>
</comment>
<accession>A0ABI8AKM5</accession>
<keyword evidence="11 17" id="KW-1133">Transmembrane helix</keyword>
<evidence type="ECO:0000256" key="4">
    <source>
        <dbReference type="ARBA" id="ARBA00005985"/>
    </source>
</evidence>
<evidence type="ECO:0000256" key="11">
    <source>
        <dbReference type="ARBA" id="ARBA00022989"/>
    </source>
</evidence>
<evidence type="ECO:0000256" key="1">
    <source>
        <dbReference type="ARBA" id="ARBA00004141"/>
    </source>
</evidence>
<keyword evidence="12 17" id="KW-0472">Membrane</keyword>
<comment type="similarity">
    <text evidence="4">Belongs to the UbiA prenyltransferase family.</text>
</comment>
<feature type="transmembrane region" description="Helical" evidence="17">
    <location>
        <begin position="313"/>
        <end position="331"/>
    </location>
</feature>
<evidence type="ECO:0000256" key="17">
    <source>
        <dbReference type="SAM" id="Phobius"/>
    </source>
</evidence>
<feature type="transmembrane region" description="Helical" evidence="17">
    <location>
        <begin position="204"/>
        <end position="223"/>
    </location>
</feature>
<dbReference type="CDD" id="cd13962">
    <property type="entry name" value="PT_UbiA_UBIAD1"/>
    <property type="match status" value="1"/>
</dbReference>
<feature type="compositionally biased region" description="Basic residues" evidence="16">
    <location>
        <begin position="33"/>
        <end position="44"/>
    </location>
</feature>
<comment type="catalytic activity">
    <reaction evidence="14">
        <text>menadiol + (2E,6E,10E)-geranylgeranyl diphosphate = menaquinol-4 + diphosphate</text>
        <dbReference type="Rhea" id="RHEA:74083"/>
        <dbReference type="ChEBI" id="CHEBI:6746"/>
        <dbReference type="ChEBI" id="CHEBI:33019"/>
        <dbReference type="ChEBI" id="CHEBI:58756"/>
        <dbReference type="ChEBI" id="CHEBI:193091"/>
    </reaction>
    <physiologicalReaction direction="left-to-right" evidence="14">
        <dbReference type="Rhea" id="RHEA:74084"/>
    </physiologicalReaction>
</comment>
<protein>
    <recommendedName>
        <fullName evidence="5">UbiA prenyltransferase domain-containing protein 1</fullName>
        <ecNumber evidence="13">2.5.1.39</ecNumber>
    </recommendedName>
</protein>
<feature type="transmembrane region" description="Helical" evidence="17">
    <location>
        <begin position="229"/>
        <end position="245"/>
    </location>
</feature>
<sequence>MEAKEEWASWAARWARCCPRGPARRLPSLAPGRNRRKGRSRRPRPAPLRPLSGSCAVGGSLLTLASATCSFHGGLSGSGEINIQAGETAKVGDRDLLGNDCPEQDRLPQRSWRQKCASYVLALRPWSFSASLTPVALGSALAYRSQGVLDPRLLVGCAVAVLAVHGAGNLVNTYYDFSKGIDHKKSDDRTLVDRILEPQDVVRFGVFLYTLGCVCAACLYYLSPLKLEHLALIYFGGLSGSFLYTGGIGFKYVALGDLVILITFGPLAVMFAYAVQVGSLAVFPLVYAIPLALSTEAILHSNNTRDMESDREAGIVTLAILIGPTFSYMLYNTLLFLPYLVFSILATRCSISLALPLLTIPMAFSLERQFRSQAFNKLPQRTAKLNLLLGLFYVFGIVLAPAGSLPKL</sequence>
<evidence type="ECO:0000256" key="15">
    <source>
        <dbReference type="ARBA" id="ARBA00049890"/>
    </source>
</evidence>
<dbReference type="Proteomes" id="UP000823872">
    <property type="component" value="Chromosome C1"/>
</dbReference>
<evidence type="ECO:0000256" key="7">
    <source>
        <dbReference type="ARBA" id="ARBA00022602"/>
    </source>
</evidence>
<evidence type="ECO:0000256" key="16">
    <source>
        <dbReference type="SAM" id="MobiDB-lite"/>
    </source>
</evidence>
<keyword evidence="19" id="KW-1185">Reference proteome</keyword>
<evidence type="ECO:0000256" key="10">
    <source>
        <dbReference type="ARBA" id="ARBA00022692"/>
    </source>
</evidence>
<evidence type="ECO:0000313" key="18">
    <source>
        <dbReference type="Ensembl" id="ENSFCTP00005059618.1"/>
    </source>
</evidence>
<evidence type="ECO:0000256" key="9">
    <source>
        <dbReference type="ARBA" id="ARBA00022688"/>
    </source>
</evidence>
<feature type="transmembrane region" description="Helical" evidence="17">
    <location>
        <begin position="385"/>
        <end position="405"/>
    </location>
</feature>
<keyword evidence="6" id="KW-0474">Menaquinone biosynthesis</keyword>
<dbReference type="PANTHER" id="PTHR13929:SF0">
    <property type="entry name" value="UBIA PRENYLTRANSFERASE DOMAIN-CONTAINING PROTEIN 1"/>
    <property type="match status" value="1"/>
</dbReference>
<comment type="pathway">
    <text evidence="3">Quinol/quinone metabolism; menaquinone biosynthesis.</text>
</comment>
<evidence type="ECO:0000256" key="5">
    <source>
        <dbReference type="ARBA" id="ARBA00021416"/>
    </source>
</evidence>
<proteinExistence type="inferred from homology"/>
<reference evidence="18 19" key="1">
    <citation type="submission" date="2021-02" db="EMBL/GenBank/DDBJ databases">
        <title>Safari Cat Assemblies.</title>
        <authorList>
            <person name="Bredemeyer K.R."/>
            <person name="Murphy W.J."/>
        </authorList>
    </citation>
    <scope>NUCLEOTIDE SEQUENCE [LARGE SCALE GENOMIC DNA]</scope>
</reference>
<dbReference type="InterPro" id="IPR000537">
    <property type="entry name" value="UbiA_prenyltransferase"/>
</dbReference>
<dbReference type="PANTHER" id="PTHR13929">
    <property type="entry name" value="1,4-DIHYDROXY-2-NAPHTHOATE OCTAPRENYLTRANSFERASE"/>
    <property type="match status" value="1"/>
</dbReference>
<reference evidence="18" key="3">
    <citation type="submission" date="2025-09" db="UniProtKB">
        <authorList>
            <consortium name="Ensembl"/>
        </authorList>
    </citation>
    <scope>IDENTIFICATION</scope>
    <source>
        <strain evidence="18">breed Abyssinian</strain>
    </source>
</reference>
<keyword evidence="10 17" id="KW-0812">Transmembrane</keyword>
<comment type="subcellular location">
    <subcellularLocation>
        <location evidence="1">Membrane</location>
        <topology evidence="1">Multi-pass membrane protein</topology>
    </subcellularLocation>
</comment>
<keyword evidence="9" id="KW-0831">Ubiquinone biosynthesis</keyword>
<dbReference type="Ensembl" id="ENSFCTT00005088407.1">
    <property type="protein sequence ID" value="ENSFCTP00005059618.1"/>
    <property type="gene ID" value="ENSFCTG00005031875.1"/>
</dbReference>
<evidence type="ECO:0000256" key="14">
    <source>
        <dbReference type="ARBA" id="ARBA00048185"/>
    </source>
</evidence>
<evidence type="ECO:0000313" key="19">
    <source>
        <dbReference type="Proteomes" id="UP000823872"/>
    </source>
</evidence>
<evidence type="ECO:0000256" key="6">
    <source>
        <dbReference type="ARBA" id="ARBA00022428"/>
    </source>
</evidence>
<evidence type="ECO:0000256" key="8">
    <source>
        <dbReference type="ARBA" id="ARBA00022679"/>
    </source>
</evidence>
<dbReference type="EC" id="2.5.1.39" evidence="13"/>
<name>A0ABI8AKM5_FELCA</name>